<organism evidence="1">
    <name type="scientific">Darwinula stevensoni</name>
    <dbReference type="NCBI Taxonomy" id="69355"/>
    <lineage>
        <taxon>Eukaryota</taxon>
        <taxon>Metazoa</taxon>
        <taxon>Ecdysozoa</taxon>
        <taxon>Arthropoda</taxon>
        <taxon>Crustacea</taxon>
        <taxon>Oligostraca</taxon>
        <taxon>Ostracoda</taxon>
        <taxon>Podocopa</taxon>
        <taxon>Podocopida</taxon>
        <taxon>Darwinulocopina</taxon>
        <taxon>Darwinuloidea</taxon>
        <taxon>Darwinulidae</taxon>
        <taxon>Darwinula</taxon>
    </lineage>
</organism>
<name>A0A7R8X0K7_9CRUS</name>
<reference evidence="1" key="1">
    <citation type="submission" date="2020-11" db="EMBL/GenBank/DDBJ databases">
        <authorList>
            <person name="Tran Van P."/>
        </authorList>
    </citation>
    <scope>NUCLEOTIDE SEQUENCE</scope>
</reference>
<evidence type="ECO:0000313" key="1">
    <source>
        <dbReference type="EMBL" id="CAD7241737.1"/>
    </source>
</evidence>
<sequence>MVVIVYTGKATQEFAYFDHGEYPHDSNFCTEVLLRSLVIFNFNPAGHPNEDIVNLLSSMSNRDTCAEQDMINLHGKSQTREREDTLHTEEVTIVHNFKAIVHDCFPRYFKGHTEALGFRFQKSSGVTQMHVRMHAGLGWSPNAKDMQHCKEPLGPDLGYLCQQEPTLYIWTLRQHKETSATRTHREGLQPLGHEGLEE</sequence>
<evidence type="ECO:0000313" key="2">
    <source>
        <dbReference type="Proteomes" id="UP000677054"/>
    </source>
</evidence>
<dbReference type="EMBL" id="LR899687">
    <property type="protein sequence ID" value="CAD7241737.1"/>
    <property type="molecule type" value="Genomic_DNA"/>
</dbReference>
<dbReference type="Proteomes" id="UP000677054">
    <property type="component" value="Unassembled WGS sequence"/>
</dbReference>
<keyword evidence="2" id="KW-1185">Reference proteome</keyword>
<accession>A0A7R8X0K7</accession>
<proteinExistence type="predicted"/>
<dbReference type="EMBL" id="CAJPEV010000170">
    <property type="protein sequence ID" value="CAG0881768.1"/>
    <property type="molecule type" value="Genomic_DNA"/>
</dbReference>
<gene>
    <name evidence="1" type="ORF">DSTB1V02_LOCUS1717</name>
</gene>
<dbReference type="AlphaFoldDB" id="A0A7R8X0K7"/>
<protein>
    <submittedName>
        <fullName evidence="1">Uncharacterized protein</fullName>
    </submittedName>
</protein>